<dbReference type="Proteomes" id="UP001603978">
    <property type="component" value="Unassembled WGS sequence"/>
</dbReference>
<dbReference type="RefSeq" id="WP_393175552.1">
    <property type="nucleotide sequence ID" value="NZ_JBICRM010000043.1"/>
</dbReference>
<reference evidence="1 2" key="1">
    <citation type="submission" date="2024-10" db="EMBL/GenBank/DDBJ databases">
        <authorList>
            <person name="Topkara A.R."/>
            <person name="Saygin H."/>
        </authorList>
    </citation>
    <scope>NUCLEOTIDE SEQUENCE [LARGE SCALE GENOMIC DNA]</scope>
    <source>
        <strain evidence="1 2">M3C6</strain>
    </source>
</reference>
<gene>
    <name evidence="1" type="ORF">ACFLIM_43755</name>
</gene>
<comment type="caution">
    <text evidence="1">The sequence shown here is derived from an EMBL/GenBank/DDBJ whole genome shotgun (WGS) entry which is preliminary data.</text>
</comment>
<proteinExistence type="predicted"/>
<dbReference type="EMBL" id="JBICRM010000043">
    <property type="protein sequence ID" value="MFG1710106.1"/>
    <property type="molecule type" value="Genomic_DNA"/>
</dbReference>
<evidence type="ECO:0000313" key="2">
    <source>
        <dbReference type="Proteomes" id="UP001603978"/>
    </source>
</evidence>
<sequence length="91" mass="9894">MDDASNILAGIALELSVAAVKSALQRAHATLRTHLPERRPVTAPSEEERAVLRRYMDASVAGDLSALAALLRGRRCLPLRPCTTDARACEW</sequence>
<keyword evidence="2" id="KW-1185">Reference proteome</keyword>
<organism evidence="1 2">
    <name type="scientific">Nonomuraea marmarensis</name>
    <dbReference type="NCBI Taxonomy" id="3351344"/>
    <lineage>
        <taxon>Bacteria</taxon>
        <taxon>Bacillati</taxon>
        <taxon>Actinomycetota</taxon>
        <taxon>Actinomycetes</taxon>
        <taxon>Streptosporangiales</taxon>
        <taxon>Streptosporangiaceae</taxon>
        <taxon>Nonomuraea</taxon>
    </lineage>
</organism>
<accession>A0ABW7ARS7</accession>
<protein>
    <submittedName>
        <fullName evidence="1">Uncharacterized protein</fullName>
    </submittedName>
</protein>
<evidence type="ECO:0000313" key="1">
    <source>
        <dbReference type="EMBL" id="MFG1710106.1"/>
    </source>
</evidence>
<name>A0ABW7ARS7_9ACTN</name>